<dbReference type="Proteomes" id="UP000697710">
    <property type="component" value="Unassembled WGS sequence"/>
</dbReference>
<accession>A0A956RND6</accession>
<organism evidence="1 2">
    <name type="scientific">Eiseniibacteriota bacterium</name>
    <dbReference type="NCBI Taxonomy" id="2212470"/>
    <lineage>
        <taxon>Bacteria</taxon>
        <taxon>Candidatus Eiseniibacteriota</taxon>
    </lineage>
</organism>
<comment type="caution">
    <text evidence="1">The sequence shown here is derived from an EMBL/GenBank/DDBJ whole genome shotgun (WGS) entry which is preliminary data.</text>
</comment>
<protein>
    <submittedName>
        <fullName evidence="1">Uncharacterized protein</fullName>
    </submittedName>
</protein>
<feature type="non-terminal residue" evidence="1">
    <location>
        <position position="1"/>
    </location>
</feature>
<dbReference type="EMBL" id="JAGQHR010000046">
    <property type="protein sequence ID" value="MCA9726595.1"/>
    <property type="molecule type" value="Genomic_DNA"/>
</dbReference>
<evidence type="ECO:0000313" key="2">
    <source>
        <dbReference type="Proteomes" id="UP000697710"/>
    </source>
</evidence>
<gene>
    <name evidence="1" type="ORF">KC729_02865</name>
</gene>
<dbReference type="AlphaFoldDB" id="A0A956RND6"/>
<evidence type="ECO:0000313" key="1">
    <source>
        <dbReference type="EMBL" id="MCA9726595.1"/>
    </source>
</evidence>
<reference evidence="1" key="1">
    <citation type="submission" date="2020-04" db="EMBL/GenBank/DDBJ databases">
        <authorList>
            <person name="Zhang T."/>
        </authorList>
    </citation>
    <scope>NUCLEOTIDE SEQUENCE</scope>
    <source>
        <strain evidence="1">HKST-UBA01</strain>
    </source>
</reference>
<proteinExistence type="predicted"/>
<sequence length="203" mass="21442">VQRVGGPGGGTLAVTRPPTTAPTWKELGLGADLAAALGRHDTRPLIVTSTNAQVVRWALAGWIAHLSGERPLVGWVLEPWPSFDWSALPGHVATLLPEDCSRPGDLTRACEAIGCGLLVLRGISDGALVREAFALSSTVLHVVVSVTAAGATETLRQLEDHFGRSANPSDFAARVRGIWSIESATETLVPFKSSLASRRDAPR</sequence>
<reference evidence="1" key="2">
    <citation type="journal article" date="2021" name="Microbiome">
        <title>Successional dynamics and alternative stable states in a saline activated sludge microbial community over 9 years.</title>
        <authorList>
            <person name="Wang Y."/>
            <person name="Ye J."/>
            <person name="Ju F."/>
            <person name="Liu L."/>
            <person name="Boyd J.A."/>
            <person name="Deng Y."/>
            <person name="Parks D.H."/>
            <person name="Jiang X."/>
            <person name="Yin X."/>
            <person name="Woodcroft B.J."/>
            <person name="Tyson G.W."/>
            <person name="Hugenholtz P."/>
            <person name="Polz M.F."/>
            <person name="Zhang T."/>
        </authorList>
    </citation>
    <scope>NUCLEOTIDE SEQUENCE</scope>
    <source>
        <strain evidence="1">HKST-UBA01</strain>
    </source>
</reference>
<name>A0A956RND6_UNCEI</name>